<dbReference type="SUPFAM" id="SSF53448">
    <property type="entry name" value="Nucleotide-diphospho-sugar transferases"/>
    <property type="match status" value="1"/>
</dbReference>
<dbReference type="EMBL" id="CP141261">
    <property type="protein sequence ID" value="WRL64286.1"/>
    <property type="molecule type" value="Genomic_DNA"/>
</dbReference>
<keyword evidence="2" id="KW-0808">Transferase</keyword>
<gene>
    <name evidence="2" type="ORF">U6N30_32900</name>
</gene>
<dbReference type="Pfam" id="PF00535">
    <property type="entry name" value="Glycos_transf_2"/>
    <property type="match status" value="1"/>
</dbReference>
<evidence type="ECO:0000313" key="3">
    <source>
        <dbReference type="Proteomes" id="UP001324287"/>
    </source>
</evidence>
<dbReference type="CDD" id="cd06433">
    <property type="entry name" value="GT_2_WfgS_like"/>
    <property type="match status" value="1"/>
</dbReference>
<name>A0ABZ1B0E0_9ACTN</name>
<dbReference type="GO" id="GO:0016757">
    <property type="term" value="F:glycosyltransferase activity"/>
    <property type="evidence" value="ECO:0007669"/>
    <property type="project" value="UniProtKB-KW"/>
</dbReference>
<dbReference type="Proteomes" id="UP001324287">
    <property type="component" value="Chromosome"/>
</dbReference>
<organism evidence="2 3">
    <name type="scientific">Blastococcus brunescens</name>
    <dbReference type="NCBI Taxonomy" id="1564165"/>
    <lineage>
        <taxon>Bacteria</taxon>
        <taxon>Bacillati</taxon>
        <taxon>Actinomycetota</taxon>
        <taxon>Actinomycetes</taxon>
        <taxon>Geodermatophilales</taxon>
        <taxon>Geodermatophilaceae</taxon>
        <taxon>Blastococcus</taxon>
    </lineage>
</organism>
<keyword evidence="3" id="KW-1185">Reference proteome</keyword>
<dbReference type="InterPro" id="IPR001173">
    <property type="entry name" value="Glyco_trans_2-like"/>
</dbReference>
<sequence>MAGEVVSVLTPSYQYGHFLADALASVRSQAGRFEHVVVDGGSTDDTVGLLENQSFASWLSESDRGQSDALNKALGLASGDWIGWLNADEFYLPSIYNVIQPHFETADVIYGDFVQVDADGRLLELVAGHSMSSTVMKYYGPLMPTCATFIRRSLLTERDSWHEELRRVMDWDLWLKLLSRRARFAYVGVPLGAFRIHDSNVTNVERSRSAVEYRHLDTAYGRHVGATGRVLRGWAHLEHALRKVSNGAYIRERILARQRGTDFRWWGD</sequence>
<dbReference type="PANTHER" id="PTHR43685:SF11">
    <property type="entry name" value="GLYCOSYLTRANSFERASE TAGX-RELATED"/>
    <property type="match status" value="1"/>
</dbReference>
<dbReference type="RefSeq" id="WP_324275614.1">
    <property type="nucleotide sequence ID" value="NZ_CP141261.1"/>
</dbReference>
<evidence type="ECO:0000259" key="1">
    <source>
        <dbReference type="Pfam" id="PF00535"/>
    </source>
</evidence>
<dbReference type="InterPro" id="IPR050834">
    <property type="entry name" value="Glycosyltransf_2"/>
</dbReference>
<dbReference type="Gene3D" id="3.90.550.10">
    <property type="entry name" value="Spore Coat Polysaccharide Biosynthesis Protein SpsA, Chain A"/>
    <property type="match status" value="1"/>
</dbReference>
<dbReference type="EC" id="2.4.-.-" evidence="2"/>
<accession>A0ABZ1B0E0</accession>
<keyword evidence="2" id="KW-0328">Glycosyltransferase</keyword>
<evidence type="ECO:0000313" key="2">
    <source>
        <dbReference type="EMBL" id="WRL64286.1"/>
    </source>
</evidence>
<proteinExistence type="predicted"/>
<feature type="domain" description="Glycosyltransferase 2-like" evidence="1">
    <location>
        <begin position="7"/>
        <end position="126"/>
    </location>
</feature>
<reference evidence="2 3" key="1">
    <citation type="submission" date="2023-12" db="EMBL/GenBank/DDBJ databases">
        <title>Blastococcus brunescens sp. nov., an actonobacterium isolated from sandstone collected in sahara desert.</title>
        <authorList>
            <person name="Gtari M."/>
            <person name="Ghodhbane F."/>
        </authorList>
    </citation>
    <scope>NUCLEOTIDE SEQUENCE [LARGE SCALE GENOMIC DNA]</scope>
    <source>
        <strain evidence="2 3">BMG 8361</strain>
    </source>
</reference>
<dbReference type="PANTHER" id="PTHR43685">
    <property type="entry name" value="GLYCOSYLTRANSFERASE"/>
    <property type="match status" value="1"/>
</dbReference>
<protein>
    <submittedName>
        <fullName evidence="2">Glycosyltransferase family 2 protein</fullName>
        <ecNumber evidence="2">2.4.-.-</ecNumber>
    </submittedName>
</protein>
<dbReference type="InterPro" id="IPR029044">
    <property type="entry name" value="Nucleotide-diphossugar_trans"/>
</dbReference>